<gene>
    <name evidence="4" type="ORF">BTMF_LOCUS1209</name>
</gene>
<dbReference type="AlphaFoldDB" id="A0A0R3Q6C7"/>
<protein>
    <submittedName>
        <fullName evidence="6">Fibronectin type-III domain-containing protein</fullName>
    </submittedName>
</protein>
<name>A0A0R3Q6C7_9BILA</name>
<organism evidence="6">
    <name type="scientific">Brugia timori</name>
    <dbReference type="NCBI Taxonomy" id="42155"/>
    <lineage>
        <taxon>Eukaryota</taxon>
        <taxon>Metazoa</taxon>
        <taxon>Ecdysozoa</taxon>
        <taxon>Nematoda</taxon>
        <taxon>Chromadorea</taxon>
        <taxon>Rhabditida</taxon>
        <taxon>Spirurina</taxon>
        <taxon>Spiruromorpha</taxon>
        <taxon>Filarioidea</taxon>
        <taxon>Onchocercidae</taxon>
        <taxon>Brugia</taxon>
    </lineage>
</organism>
<evidence type="ECO:0000259" key="3">
    <source>
        <dbReference type="PROSITE" id="PS50853"/>
    </source>
</evidence>
<keyword evidence="5" id="KW-1185">Reference proteome</keyword>
<evidence type="ECO:0000313" key="5">
    <source>
        <dbReference type="Proteomes" id="UP000280834"/>
    </source>
</evidence>
<feature type="domain" description="Fibronectin type-III" evidence="3">
    <location>
        <begin position="134"/>
        <end position="234"/>
    </location>
</feature>
<dbReference type="CDD" id="cd00063">
    <property type="entry name" value="FN3"/>
    <property type="match status" value="2"/>
</dbReference>
<dbReference type="WBParaSite" id="BTMF_0000187801-mRNA-1">
    <property type="protein sequence ID" value="BTMF_0000187801-mRNA-1"/>
    <property type="gene ID" value="BTMF_0000187801"/>
</dbReference>
<dbReference type="InterPro" id="IPR003961">
    <property type="entry name" value="FN3_dom"/>
</dbReference>
<dbReference type="SMART" id="SM00060">
    <property type="entry name" value="FN3"/>
    <property type="match status" value="2"/>
</dbReference>
<dbReference type="PROSITE" id="PS50853">
    <property type="entry name" value="FN3"/>
    <property type="match status" value="2"/>
</dbReference>
<dbReference type="PANTHER" id="PTHR23197:SF11">
    <property type="entry name" value="RE03558P"/>
    <property type="match status" value="1"/>
</dbReference>
<reference evidence="4 5" key="2">
    <citation type="submission" date="2018-11" db="EMBL/GenBank/DDBJ databases">
        <authorList>
            <consortium name="Pathogen Informatics"/>
        </authorList>
    </citation>
    <scope>NUCLEOTIDE SEQUENCE [LARGE SCALE GENOMIC DNA]</scope>
</reference>
<dbReference type="SUPFAM" id="SSF49265">
    <property type="entry name" value="Fibronectin type III"/>
    <property type="match status" value="1"/>
</dbReference>
<dbReference type="PANTHER" id="PTHR23197">
    <property type="entry name" value="TARSH-RELATED FIBRONECTIN DOMAIN-CONTAINING"/>
    <property type="match status" value="1"/>
</dbReference>
<sequence>MIGNGFPIYETVRTLSPESKSMASGQQNNKDSGRSETPIGVRALTLSSSSIRVIWTDAELDIPYSRQYTVRYSSSVENGGQRRYINTSELEVVIDGLRPNTQYEFAVRVNAGKSSSMWSMTAVNSTAPAPPSSAPRDLTIMQPTDGDPQTLILNWQPPKYANGDIEEYLVYYADRSDAPDKDWILDGVKGDHLSIKLTNLLPRQTYFFKVQARNIKGYGPLSPTLQFVPGAPPPRLFQDVDIDLETPRLALFSTPAYLAITAAIVILFMVLMITVIWYIRSKNSKKSTTAGYVRGRKQVRNGKGPPDLWINHHSGGHQIHEPENLIEEALATSLNDLNHCDDVIEMVDSPRSQYLAVQGAASLSFLHI</sequence>
<dbReference type="EMBL" id="UZAG01000837">
    <property type="protein sequence ID" value="VDO09692.1"/>
    <property type="molecule type" value="Genomic_DNA"/>
</dbReference>
<proteinExistence type="predicted"/>
<dbReference type="InterPro" id="IPR036116">
    <property type="entry name" value="FN3_sf"/>
</dbReference>
<accession>A0A0R3Q6C7</accession>
<keyword evidence="2" id="KW-1133">Transmembrane helix</keyword>
<evidence type="ECO:0000313" key="4">
    <source>
        <dbReference type="EMBL" id="VDO09692.1"/>
    </source>
</evidence>
<dbReference type="Gene3D" id="2.60.40.10">
    <property type="entry name" value="Immunoglobulins"/>
    <property type="match status" value="2"/>
</dbReference>
<dbReference type="InterPro" id="IPR013783">
    <property type="entry name" value="Ig-like_fold"/>
</dbReference>
<keyword evidence="2" id="KW-0472">Membrane</keyword>
<dbReference type="STRING" id="42155.A0A0R3Q6C7"/>
<feature type="region of interest" description="Disordered" evidence="1">
    <location>
        <begin position="17"/>
        <end position="37"/>
    </location>
</feature>
<feature type="domain" description="Fibronectin type-III" evidence="3">
    <location>
        <begin position="37"/>
        <end position="129"/>
    </location>
</feature>
<feature type="compositionally biased region" description="Polar residues" evidence="1">
    <location>
        <begin position="17"/>
        <end position="30"/>
    </location>
</feature>
<evidence type="ECO:0000313" key="6">
    <source>
        <dbReference type="WBParaSite" id="BTMF_0000187801-mRNA-1"/>
    </source>
</evidence>
<reference evidence="6" key="1">
    <citation type="submission" date="2017-02" db="UniProtKB">
        <authorList>
            <consortium name="WormBaseParasite"/>
        </authorList>
    </citation>
    <scope>IDENTIFICATION</scope>
</reference>
<evidence type="ECO:0000256" key="2">
    <source>
        <dbReference type="SAM" id="Phobius"/>
    </source>
</evidence>
<dbReference type="Pfam" id="PF00041">
    <property type="entry name" value="fn3"/>
    <property type="match status" value="2"/>
</dbReference>
<dbReference type="Proteomes" id="UP000280834">
    <property type="component" value="Unassembled WGS sequence"/>
</dbReference>
<keyword evidence="2" id="KW-0812">Transmembrane</keyword>
<evidence type="ECO:0000256" key="1">
    <source>
        <dbReference type="SAM" id="MobiDB-lite"/>
    </source>
</evidence>
<dbReference type="PRINTS" id="PR00014">
    <property type="entry name" value="FNTYPEIII"/>
</dbReference>
<feature type="transmembrane region" description="Helical" evidence="2">
    <location>
        <begin position="256"/>
        <end position="279"/>
    </location>
</feature>